<protein>
    <submittedName>
        <fullName evidence="3">Exo-alpha-sialidase</fullName>
    </submittedName>
</protein>
<evidence type="ECO:0000259" key="2">
    <source>
        <dbReference type="Pfam" id="PF13088"/>
    </source>
</evidence>
<keyword evidence="1" id="KW-0732">Signal</keyword>
<dbReference type="EMBL" id="CP066831">
    <property type="protein sequence ID" value="QQM43639.1"/>
    <property type="molecule type" value="Genomic_DNA"/>
</dbReference>
<dbReference type="PANTHER" id="PTHR43752">
    <property type="entry name" value="BNR/ASP-BOX REPEAT FAMILY PROTEIN"/>
    <property type="match status" value="1"/>
</dbReference>
<sequence>MALVTGQRPSGAPRPIYLTTFLTLVAALLAALLVAPESASAAGVSDVRTVYTNQETEGDGLRVPDIISTSSNNAVVAWREGTLPGRVDEGYIRYSYTTDGGAKWSHPKVLAQETSEYLWHYVTLYQVGDELFAYMGRTPVLDDSETDGDGNNDNGLPINDIVVKRSTDQGHTWQDYAVDIPLDDPATTTDEGLGNLAFAGRPLQLANGDHVMPYWASGRENGVLYSTDLKKWVARPAIPDPNKYMGGEPQLTVSQDDPNKLIMVARSNYAVSKVSAVTATSDNGGQSWTDWALDSNVPSNDSKVFFTTDSAGRYLTIANTSLDASAYRKVLNYKVKSPGKAWGAAKLFADGPADDPTPAGTGAGWDTYPMADEYAPGKFFVVWEHDTSAIKVSRLDISDT</sequence>
<feature type="chain" id="PRO_5032292186" evidence="1">
    <location>
        <begin position="42"/>
        <end position="400"/>
    </location>
</feature>
<dbReference type="AlphaFoldDB" id="A0A7T7KZF2"/>
<dbReference type="RefSeq" id="WP_200398544.1">
    <property type="nucleotide sequence ID" value="NZ_CP066831.1"/>
</dbReference>
<dbReference type="InterPro" id="IPR036278">
    <property type="entry name" value="Sialidase_sf"/>
</dbReference>
<dbReference type="Proteomes" id="UP000595636">
    <property type="component" value="Chromosome"/>
</dbReference>
<evidence type="ECO:0000256" key="1">
    <source>
        <dbReference type="SAM" id="SignalP"/>
    </source>
</evidence>
<organism evidence="3 4">
    <name type="scientific">Streptomyces liliifuscus</name>
    <dbReference type="NCBI Taxonomy" id="2797636"/>
    <lineage>
        <taxon>Bacteria</taxon>
        <taxon>Bacillati</taxon>
        <taxon>Actinomycetota</taxon>
        <taxon>Actinomycetes</taxon>
        <taxon>Kitasatosporales</taxon>
        <taxon>Streptomycetaceae</taxon>
        <taxon>Streptomyces</taxon>
    </lineage>
</organism>
<evidence type="ECO:0000313" key="4">
    <source>
        <dbReference type="Proteomes" id="UP000595636"/>
    </source>
</evidence>
<feature type="domain" description="Sialidase" evidence="2">
    <location>
        <begin position="75"/>
        <end position="352"/>
    </location>
</feature>
<dbReference type="InterPro" id="IPR011040">
    <property type="entry name" value="Sialidase"/>
</dbReference>
<dbReference type="CDD" id="cd15482">
    <property type="entry name" value="Sialidase_non-viral"/>
    <property type="match status" value="1"/>
</dbReference>
<accession>A0A7T7KZF2</accession>
<dbReference type="KEGG" id="slf:JEQ17_32465"/>
<dbReference type="SUPFAM" id="SSF50939">
    <property type="entry name" value="Sialidases"/>
    <property type="match status" value="1"/>
</dbReference>
<dbReference type="Pfam" id="PF13088">
    <property type="entry name" value="BNR_2"/>
    <property type="match status" value="1"/>
</dbReference>
<gene>
    <name evidence="3" type="ORF">JEQ17_32465</name>
</gene>
<feature type="signal peptide" evidence="1">
    <location>
        <begin position="1"/>
        <end position="41"/>
    </location>
</feature>
<dbReference type="PANTHER" id="PTHR43752:SF2">
    <property type="entry name" value="BNR_ASP-BOX REPEAT FAMILY PROTEIN"/>
    <property type="match status" value="1"/>
</dbReference>
<reference evidence="3 4" key="1">
    <citation type="submission" date="2020-12" db="EMBL/GenBank/DDBJ databases">
        <title>A novel species.</title>
        <authorList>
            <person name="Li K."/>
        </authorList>
    </citation>
    <scope>NUCLEOTIDE SEQUENCE [LARGE SCALE GENOMIC DNA]</scope>
    <source>
        <strain evidence="3 4">ZYC-3</strain>
    </source>
</reference>
<keyword evidence="4" id="KW-1185">Reference proteome</keyword>
<proteinExistence type="predicted"/>
<evidence type="ECO:0000313" key="3">
    <source>
        <dbReference type="EMBL" id="QQM43639.1"/>
    </source>
</evidence>
<name>A0A7T7KZF2_9ACTN</name>
<dbReference type="Gene3D" id="2.120.10.10">
    <property type="match status" value="1"/>
</dbReference>